<evidence type="ECO:0000313" key="1">
    <source>
        <dbReference type="EMBL" id="MCX2839522.1"/>
    </source>
</evidence>
<sequence>MKKILLFAIALIFLACENITSVETEAPEKTLSISKADTLEHLLSKVIPTEGGFSISEQAAHAVLSEIQHREQGIFYVYAPEADFNGIEVVKIKRADSNGAEIFSETITTLKIEVAE</sequence>
<gene>
    <name evidence="1" type="ORF">OQ279_15350</name>
</gene>
<evidence type="ECO:0008006" key="3">
    <source>
        <dbReference type="Google" id="ProtNLM"/>
    </source>
</evidence>
<dbReference type="RefSeq" id="WP_266070890.1">
    <property type="nucleotide sequence ID" value="NZ_JAPJDA010000029.1"/>
</dbReference>
<evidence type="ECO:0000313" key="2">
    <source>
        <dbReference type="Proteomes" id="UP001148482"/>
    </source>
</evidence>
<dbReference type="AlphaFoldDB" id="A0A9X3CYW2"/>
<dbReference type="Proteomes" id="UP001148482">
    <property type="component" value="Unassembled WGS sequence"/>
</dbReference>
<accession>A0A9X3CYW2</accession>
<reference evidence="1" key="1">
    <citation type="submission" date="2022-11" db="EMBL/GenBank/DDBJ databases">
        <title>Salinimicrobium profundisediminis sp. nov., isolated from deep-sea sediment of the Mariana Trench.</title>
        <authorList>
            <person name="Fu H."/>
        </authorList>
    </citation>
    <scope>NUCLEOTIDE SEQUENCE</scope>
    <source>
        <strain evidence="1">MT39</strain>
    </source>
</reference>
<proteinExistence type="predicted"/>
<comment type="caution">
    <text evidence="1">The sequence shown here is derived from an EMBL/GenBank/DDBJ whole genome shotgun (WGS) entry which is preliminary data.</text>
</comment>
<protein>
    <recommendedName>
        <fullName evidence="3">Lipoprotein</fullName>
    </recommendedName>
</protein>
<dbReference type="EMBL" id="JAPJDA010000029">
    <property type="protein sequence ID" value="MCX2839522.1"/>
    <property type="molecule type" value="Genomic_DNA"/>
</dbReference>
<keyword evidence="2" id="KW-1185">Reference proteome</keyword>
<organism evidence="1 2">
    <name type="scientific">Salinimicrobium profundisediminis</name>
    <dbReference type="NCBI Taxonomy" id="2994553"/>
    <lineage>
        <taxon>Bacteria</taxon>
        <taxon>Pseudomonadati</taxon>
        <taxon>Bacteroidota</taxon>
        <taxon>Flavobacteriia</taxon>
        <taxon>Flavobacteriales</taxon>
        <taxon>Flavobacteriaceae</taxon>
        <taxon>Salinimicrobium</taxon>
    </lineage>
</organism>
<dbReference type="PROSITE" id="PS51257">
    <property type="entry name" value="PROKAR_LIPOPROTEIN"/>
    <property type="match status" value="1"/>
</dbReference>
<name>A0A9X3CYW2_9FLAO</name>